<dbReference type="HOGENOM" id="CLU_010194_44_4_1"/>
<dbReference type="AlphaFoldDB" id="M7SK93"/>
<sequence length="346" mass="38050">MPEKKQIPQQGESPLKYFYRQLTRTPAPVKNVNLEGRTAIVTGSNTGVGLEASRQLLELGLSKLILAVRNEEKGKNTVANLVSDLKLKDDVVEVWNLDLSIYNSVVAFAEHAKSLPTLDIVILNAGMWSPTRAFNKQTGHEETIQVNYLSTALLAILLLPVAKAKRASQPNPTRITFTSSEAAGFTKFAEKDEVPLFAALDRKDAKVDPVDRMFIAKLLQQFFITELANRVPTSIAVINSASPGSVYDTEFNRESEQGVLVKKVLKMMGNSASVGARMITDAAVNHGEETHGQFLSFQEVVGKAPIIYTAEGKKTSQQLWKETLTELAFANVESIIDDVSYPLRSN</sequence>
<dbReference type="PRINTS" id="PR00081">
    <property type="entry name" value="GDHRDH"/>
</dbReference>
<dbReference type="eggNOG" id="KOG1208">
    <property type="taxonomic scope" value="Eukaryota"/>
</dbReference>
<evidence type="ECO:0000256" key="1">
    <source>
        <dbReference type="ARBA" id="ARBA00023002"/>
    </source>
</evidence>
<dbReference type="GO" id="GO:0016491">
    <property type="term" value="F:oxidoreductase activity"/>
    <property type="evidence" value="ECO:0007669"/>
    <property type="project" value="UniProtKB-KW"/>
</dbReference>
<dbReference type="InterPro" id="IPR036291">
    <property type="entry name" value="NAD(P)-bd_dom_sf"/>
</dbReference>
<dbReference type="PANTHER" id="PTHR43157">
    <property type="entry name" value="PHOSPHATIDYLINOSITOL-GLYCAN BIOSYNTHESIS CLASS F PROTEIN-RELATED"/>
    <property type="match status" value="1"/>
</dbReference>
<dbReference type="OMA" id="RIWNETM"/>
<organism evidence="2 3">
    <name type="scientific">Eutypa lata (strain UCR-EL1)</name>
    <name type="common">Grapevine dieback disease fungus</name>
    <name type="synonym">Eutypa armeniacae</name>
    <dbReference type="NCBI Taxonomy" id="1287681"/>
    <lineage>
        <taxon>Eukaryota</taxon>
        <taxon>Fungi</taxon>
        <taxon>Dikarya</taxon>
        <taxon>Ascomycota</taxon>
        <taxon>Pezizomycotina</taxon>
        <taxon>Sordariomycetes</taxon>
        <taxon>Xylariomycetidae</taxon>
        <taxon>Xylariales</taxon>
        <taxon>Diatrypaceae</taxon>
        <taxon>Eutypa</taxon>
    </lineage>
</organism>
<dbReference type="KEGG" id="ela:UCREL1_8287"/>
<dbReference type="Pfam" id="PF00106">
    <property type="entry name" value="adh_short"/>
    <property type="match status" value="1"/>
</dbReference>
<dbReference type="SUPFAM" id="SSF51735">
    <property type="entry name" value="NAD(P)-binding Rossmann-fold domains"/>
    <property type="match status" value="1"/>
</dbReference>
<dbReference type="OrthoDB" id="542013at2759"/>
<dbReference type="Proteomes" id="UP000012174">
    <property type="component" value="Unassembled WGS sequence"/>
</dbReference>
<dbReference type="InterPro" id="IPR002347">
    <property type="entry name" value="SDR_fam"/>
</dbReference>
<keyword evidence="1" id="KW-0560">Oxidoreductase</keyword>
<accession>M7SK93</accession>
<protein>
    <submittedName>
        <fullName evidence="2">Putative short-chain dehydrogenase reductase family protein</fullName>
    </submittedName>
</protein>
<dbReference type="EMBL" id="KB707010">
    <property type="protein sequence ID" value="EMR64758.1"/>
    <property type="molecule type" value="Genomic_DNA"/>
</dbReference>
<keyword evidence="3" id="KW-1185">Reference proteome</keyword>
<reference evidence="3" key="1">
    <citation type="journal article" date="2013" name="Genome Announc.">
        <title>Draft genome sequence of the grapevine dieback fungus Eutypa lata UCR-EL1.</title>
        <authorList>
            <person name="Blanco-Ulate B."/>
            <person name="Rolshausen P.E."/>
            <person name="Cantu D."/>
        </authorList>
    </citation>
    <scope>NUCLEOTIDE SEQUENCE [LARGE SCALE GENOMIC DNA]</scope>
    <source>
        <strain evidence="3">UCR-EL1</strain>
    </source>
</reference>
<dbReference type="STRING" id="1287681.M7SK93"/>
<evidence type="ECO:0000313" key="2">
    <source>
        <dbReference type="EMBL" id="EMR64758.1"/>
    </source>
</evidence>
<dbReference type="Gene3D" id="3.40.50.720">
    <property type="entry name" value="NAD(P)-binding Rossmann-like Domain"/>
    <property type="match status" value="1"/>
</dbReference>
<gene>
    <name evidence="2" type="ORF">UCREL1_8287</name>
</gene>
<evidence type="ECO:0000313" key="3">
    <source>
        <dbReference type="Proteomes" id="UP000012174"/>
    </source>
</evidence>
<proteinExistence type="predicted"/>
<name>M7SK93_EUTLA</name>
<dbReference type="PANTHER" id="PTHR43157:SF31">
    <property type="entry name" value="PHOSPHATIDYLINOSITOL-GLYCAN BIOSYNTHESIS CLASS F PROTEIN"/>
    <property type="match status" value="1"/>
</dbReference>